<dbReference type="PANTHER" id="PTHR34598:SF3">
    <property type="entry name" value="OXIDOREDUCTASE AN1597"/>
    <property type="match status" value="1"/>
</dbReference>
<accession>A0A8H3ER43</accession>
<dbReference type="Proteomes" id="UP000664521">
    <property type="component" value="Unassembled WGS sequence"/>
</dbReference>
<evidence type="ECO:0000313" key="5">
    <source>
        <dbReference type="Proteomes" id="UP000664521"/>
    </source>
</evidence>
<dbReference type="EMBL" id="CAJPDS010000008">
    <property type="protein sequence ID" value="CAF9910140.1"/>
    <property type="molecule type" value="Genomic_DNA"/>
</dbReference>
<dbReference type="PROSITE" id="PS50405">
    <property type="entry name" value="GST_CTER"/>
    <property type="match status" value="1"/>
</dbReference>
<evidence type="ECO:0000259" key="3">
    <source>
        <dbReference type="PROSITE" id="PS50405"/>
    </source>
</evidence>
<dbReference type="Pfam" id="PF02798">
    <property type="entry name" value="GST_N"/>
    <property type="match status" value="1"/>
</dbReference>
<name>A0A8H3ER43_9LECA</name>
<dbReference type="InterPro" id="IPR040079">
    <property type="entry name" value="Glutathione_S-Trfase"/>
</dbReference>
<evidence type="ECO:0000256" key="1">
    <source>
        <dbReference type="ARBA" id="ARBA00023604"/>
    </source>
</evidence>
<organism evidence="4 5">
    <name type="scientific">Heterodermia speciosa</name>
    <dbReference type="NCBI Taxonomy" id="116794"/>
    <lineage>
        <taxon>Eukaryota</taxon>
        <taxon>Fungi</taxon>
        <taxon>Dikarya</taxon>
        <taxon>Ascomycota</taxon>
        <taxon>Pezizomycotina</taxon>
        <taxon>Lecanoromycetes</taxon>
        <taxon>OSLEUM clade</taxon>
        <taxon>Lecanoromycetidae</taxon>
        <taxon>Caliciales</taxon>
        <taxon>Physciaceae</taxon>
        <taxon>Heterodermia</taxon>
    </lineage>
</organism>
<evidence type="ECO:0008006" key="6">
    <source>
        <dbReference type="Google" id="ProtNLM"/>
    </source>
</evidence>
<gene>
    <name evidence="4" type="ORF">HETSPECPRED_009624</name>
</gene>
<dbReference type="SFLD" id="SFLDS00019">
    <property type="entry name" value="Glutathione_Transferase_(cytos"/>
    <property type="match status" value="1"/>
</dbReference>
<evidence type="ECO:0000259" key="2">
    <source>
        <dbReference type="PROSITE" id="PS50404"/>
    </source>
</evidence>
<dbReference type="InterPro" id="IPR004046">
    <property type="entry name" value="GST_C"/>
</dbReference>
<dbReference type="InterPro" id="IPR010987">
    <property type="entry name" value="Glutathione-S-Trfase_C-like"/>
</dbReference>
<dbReference type="InterPro" id="IPR036249">
    <property type="entry name" value="Thioredoxin-like_sf"/>
</dbReference>
<dbReference type="PROSITE" id="PS50404">
    <property type="entry name" value="GST_NTER"/>
    <property type="match status" value="1"/>
</dbReference>
<proteinExistence type="inferred from homology"/>
<dbReference type="Gene3D" id="1.20.1050.10">
    <property type="match status" value="1"/>
</dbReference>
<dbReference type="InterPro" id="IPR036282">
    <property type="entry name" value="Glutathione-S-Trfase_C_sf"/>
</dbReference>
<dbReference type="SFLD" id="SFLDG00358">
    <property type="entry name" value="Main_(cytGST)"/>
    <property type="match status" value="1"/>
</dbReference>
<comment type="similarity">
    <text evidence="1">Belongs to the asaB hydroxylase/desaturase family.</text>
</comment>
<sequence length="505" mass="57178">MLQVYLDPCTVNSRKVLVGLALLGTEYNFNHIDYFTGAHKSDEYLKINPNGTVPAASDGDLILTQSNAILQYAADLNGSPAYPKDLKVRADINCWLLWEASVWFQSCYVYLVEFVVKPLLKAEPDQTVIDAQEPRWLQLATILDDRLSKSKWLTGDEISIADIAIAAPMHVHAAQRLPLEKTPHLKRWMADIEQLPCWQQTQPAVDKALFPEAVAENGTKSVDSANGTNGTGSSKEVRAAFNYTKDVEQPTELYFYESDAAKNIHEPGDDPHDMSVHDGWHRADSFSLDKEGFALHGFQTTFDRWDDDAVVAESFYPEIIKFLKTTQGAKRILVFDHTIRSKANASKKLTQETGTSRRAPVSLVHCDYTAESGPLRVEQLMGDEAKDLLSRRVAFFNVWKPIHRVVEESPLAMCDVTSSPPEDFFKLYLRYRDRNGENYVMRHSPNHRWWYFPKMAPDQVIVLKTFDSETDGRARFVGHSAFNDPTSPPDAPTRESVEIRTIAFF</sequence>
<dbReference type="OrthoDB" id="412788at2759"/>
<feature type="domain" description="GST C-terminal" evidence="3">
    <location>
        <begin position="85"/>
        <end position="215"/>
    </location>
</feature>
<reference evidence="4" key="1">
    <citation type="submission" date="2021-03" db="EMBL/GenBank/DDBJ databases">
        <authorList>
            <person name="Tagirdzhanova G."/>
        </authorList>
    </citation>
    <scope>NUCLEOTIDE SEQUENCE</scope>
</reference>
<evidence type="ECO:0000313" key="4">
    <source>
        <dbReference type="EMBL" id="CAF9910140.1"/>
    </source>
</evidence>
<feature type="domain" description="GST N-terminal" evidence="2">
    <location>
        <begin position="1"/>
        <end position="81"/>
    </location>
</feature>
<comment type="caution">
    <text evidence="4">The sequence shown here is derived from an EMBL/GenBank/DDBJ whole genome shotgun (WGS) entry which is preliminary data.</text>
</comment>
<dbReference type="SUPFAM" id="SSF52833">
    <property type="entry name" value="Thioredoxin-like"/>
    <property type="match status" value="1"/>
</dbReference>
<dbReference type="AlphaFoldDB" id="A0A8H3ER43"/>
<dbReference type="Gene3D" id="3.40.30.10">
    <property type="entry name" value="Glutaredoxin"/>
    <property type="match status" value="1"/>
</dbReference>
<protein>
    <recommendedName>
        <fullName evidence="6">Glutathione S-transferase</fullName>
    </recommendedName>
</protein>
<dbReference type="GO" id="GO:0016491">
    <property type="term" value="F:oxidoreductase activity"/>
    <property type="evidence" value="ECO:0007669"/>
    <property type="project" value="InterPro"/>
</dbReference>
<dbReference type="InterPro" id="IPR004045">
    <property type="entry name" value="Glutathione_S-Trfase_N"/>
</dbReference>
<dbReference type="SUPFAM" id="SSF47616">
    <property type="entry name" value="GST C-terminal domain-like"/>
    <property type="match status" value="1"/>
</dbReference>
<dbReference type="Pfam" id="PF00043">
    <property type="entry name" value="GST_C"/>
    <property type="match status" value="1"/>
</dbReference>
<keyword evidence="5" id="KW-1185">Reference proteome</keyword>
<dbReference type="PANTHER" id="PTHR34598">
    <property type="entry name" value="BLL6449 PROTEIN"/>
    <property type="match status" value="1"/>
</dbReference>
<dbReference type="InterPro" id="IPR044053">
    <property type="entry name" value="AsaB-like"/>
</dbReference>
<dbReference type="NCBIfam" id="NF041278">
    <property type="entry name" value="CmcJ_NvfI_EfuI"/>
    <property type="match status" value="1"/>
</dbReference>